<name>A0ABY6IKF7_STRPE</name>
<dbReference type="EMBL" id="CP107567">
    <property type="protein sequence ID" value="UYQ66272.1"/>
    <property type="molecule type" value="Genomic_DNA"/>
</dbReference>
<feature type="region of interest" description="Disordered" evidence="1">
    <location>
        <begin position="13"/>
        <end position="49"/>
    </location>
</feature>
<dbReference type="RefSeq" id="WP_264249740.1">
    <property type="nucleotide sequence ID" value="NZ_CP107567.1"/>
</dbReference>
<evidence type="ECO:0000256" key="1">
    <source>
        <dbReference type="SAM" id="MobiDB-lite"/>
    </source>
</evidence>
<gene>
    <name evidence="2" type="ORF">OGH68_35710</name>
</gene>
<evidence type="ECO:0000313" key="3">
    <source>
        <dbReference type="Proteomes" id="UP001163878"/>
    </source>
</evidence>
<proteinExistence type="predicted"/>
<organism evidence="2 3">
    <name type="scientific">Streptomyces peucetius</name>
    <dbReference type="NCBI Taxonomy" id="1950"/>
    <lineage>
        <taxon>Bacteria</taxon>
        <taxon>Bacillati</taxon>
        <taxon>Actinomycetota</taxon>
        <taxon>Actinomycetes</taxon>
        <taxon>Kitasatosporales</taxon>
        <taxon>Streptomycetaceae</taxon>
        <taxon>Streptomyces</taxon>
    </lineage>
</organism>
<sequence length="49" mass="5079">MITVCRIENLQPGESSGVTCPPVKDPVRTRQASPAGGHVQLHVTGGEPA</sequence>
<dbReference type="Proteomes" id="UP001163878">
    <property type="component" value="Chromosome"/>
</dbReference>
<evidence type="ECO:0000313" key="2">
    <source>
        <dbReference type="EMBL" id="UYQ66272.1"/>
    </source>
</evidence>
<keyword evidence="3" id="KW-1185">Reference proteome</keyword>
<reference evidence="2" key="1">
    <citation type="submission" date="2022-10" db="EMBL/GenBank/DDBJ databases">
        <title>Cytochrome P450 Catalyzes Benzene Ring Formation in the Biosynthesis of Trialkyl-Substituted Aromatic Polyketides.</title>
        <authorList>
            <person name="Zhao E."/>
            <person name="Ge H."/>
        </authorList>
    </citation>
    <scope>NUCLEOTIDE SEQUENCE</scope>
    <source>
        <strain evidence="2">NA0869</strain>
    </source>
</reference>
<protein>
    <submittedName>
        <fullName evidence="2">Uncharacterized protein</fullName>
    </submittedName>
</protein>
<accession>A0ABY6IKF7</accession>